<dbReference type="SUPFAM" id="SSF56214">
    <property type="entry name" value="4'-phosphopantetheinyl transferase"/>
    <property type="match status" value="2"/>
</dbReference>
<keyword evidence="6" id="KW-1185">Reference proteome</keyword>
<dbReference type="PANTHER" id="PTHR12215">
    <property type="entry name" value="PHOSPHOPANTETHEINE TRANSFERASE"/>
    <property type="match status" value="1"/>
</dbReference>
<evidence type="ECO:0000259" key="3">
    <source>
        <dbReference type="Pfam" id="PF01648"/>
    </source>
</evidence>
<dbReference type="InterPro" id="IPR008278">
    <property type="entry name" value="4-PPantetheinyl_Trfase_dom"/>
</dbReference>
<organism evidence="5 6">
    <name type="scientific">Pedobacter jeongneungensis</name>
    <dbReference type="NCBI Taxonomy" id="947309"/>
    <lineage>
        <taxon>Bacteria</taxon>
        <taxon>Pseudomonadati</taxon>
        <taxon>Bacteroidota</taxon>
        <taxon>Sphingobacteriia</taxon>
        <taxon>Sphingobacteriales</taxon>
        <taxon>Sphingobacteriaceae</taxon>
        <taxon>Pedobacter</taxon>
    </lineage>
</organism>
<dbReference type="InterPro" id="IPR055066">
    <property type="entry name" value="AASDHPPT_N"/>
</dbReference>
<protein>
    <recommendedName>
        <fullName evidence="7">4'-phosphopantetheinyl transferase</fullName>
    </recommendedName>
</protein>
<evidence type="ECO:0000259" key="4">
    <source>
        <dbReference type="Pfam" id="PF22624"/>
    </source>
</evidence>
<sequence>MINLWWTFNNEEIVESQLWKMIKLLPPCDQLRIRKYTRWKDRQAFLLARMIILEKQNHIGITDRILEKIKYTKYGRPFIENLKADFNITHSGDVIALVTASEGKIGIDVEAINEIKIDDFKDFFSNSEFDILEYSENRLLDFYRLWTAKEAILKADGSGLSKFVDLNLKITQNFGEIDGKQYHFKFLDIADGYVCCIATSRKIDLGLDIQINLVHPKL</sequence>
<evidence type="ECO:0008006" key="7">
    <source>
        <dbReference type="Google" id="ProtNLM"/>
    </source>
</evidence>
<proteinExistence type="inferred from homology"/>
<gene>
    <name evidence="5" type="ORF">GCM10022289_47310</name>
</gene>
<dbReference type="RefSeq" id="WP_344853928.1">
    <property type="nucleotide sequence ID" value="NZ_BAABBY010000018.1"/>
</dbReference>
<reference evidence="6" key="1">
    <citation type="journal article" date="2019" name="Int. J. Syst. Evol. Microbiol.">
        <title>The Global Catalogue of Microorganisms (GCM) 10K type strain sequencing project: providing services to taxonomists for standard genome sequencing and annotation.</title>
        <authorList>
            <consortium name="The Broad Institute Genomics Platform"/>
            <consortium name="The Broad Institute Genome Sequencing Center for Infectious Disease"/>
            <person name="Wu L."/>
            <person name="Ma J."/>
        </authorList>
    </citation>
    <scope>NUCLEOTIDE SEQUENCE [LARGE SCALE GENOMIC DNA]</scope>
    <source>
        <strain evidence="6">JCM 17626</strain>
    </source>
</reference>
<evidence type="ECO:0000256" key="1">
    <source>
        <dbReference type="ARBA" id="ARBA00010990"/>
    </source>
</evidence>
<dbReference type="Proteomes" id="UP001501772">
    <property type="component" value="Unassembled WGS sequence"/>
</dbReference>
<dbReference type="EMBL" id="BAABBY010000018">
    <property type="protein sequence ID" value="GAA4214137.1"/>
    <property type="molecule type" value="Genomic_DNA"/>
</dbReference>
<name>A0ABP8BQM1_9SPHI</name>
<keyword evidence="2" id="KW-0808">Transferase</keyword>
<dbReference type="InterPro" id="IPR050559">
    <property type="entry name" value="P-Pant_transferase_sf"/>
</dbReference>
<dbReference type="Pfam" id="PF01648">
    <property type="entry name" value="ACPS"/>
    <property type="match status" value="1"/>
</dbReference>
<evidence type="ECO:0000313" key="5">
    <source>
        <dbReference type="EMBL" id="GAA4214137.1"/>
    </source>
</evidence>
<evidence type="ECO:0000313" key="6">
    <source>
        <dbReference type="Proteomes" id="UP001501772"/>
    </source>
</evidence>
<dbReference type="InterPro" id="IPR037143">
    <property type="entry name" value="4-PPantetheinyl_Trfase_dom_sf"/>
</dbReference>
<comment type="caution">
    <text evidence="5">The sequence shown here is derived from an EMBL/GenBank/DDBJ whole genome shotgun (WGS) entry which is preliminary data.</text>
</comment>
<dbReference type="Gene3D" id="3.90.470.20">
    <property type="entry name" value="4'-phosphopantetheinyl transferase domain"/>
    <property type="match status" value="2"/>
</dbReference>
<dbReference type="Pfam" id="PF22624">
    <property type="entry name" value="AASDHPPT_N"/>
    <property type="match status" value="1"/>
</dbReference>
<comment type="similarity">
    <text evidence="1">Belongs to the P-Pant transferase superfamily. Gsp/Sfp/HetI/AcpT family.</text>
</comment>
<dbReference type="PANTHER" id="PTHR12215:SF10">
    <property type="entry name" value="L-AMINOADIPATE-SEMIALDEHYDE DEHYDROGENASE-PHOSPHOPANTETHEINYL TRANSFERASE"/>
    <property type="match status" value="1"/>
</dbReference>
<feature type="domain" description="4'-phosphopantetheinyl transferase N-terminal" evidence="4">
    <location>
        <begin position="15"/>
        <end position="100"/>
    </location>
</feature>
<evidence type="ECO:0000256" key="2">
    <source>
        <dbReference type="ARBA" id="ARBA00022679"/>
    </source>
</evidence>
<feature type="domain" description="4'-phosphopantetheinyl transferase" evidence="3">
    <location>
        <begin position="105"/>
        <end position="170"/>
    </location>
</feature>
<accession>A0ABP8BQM1</accession>